<evidence type="ECO:0000313" key="2">
    <source>
        <dbReference type="Proteomes" id="UP000095282"/>
    </source>
</evidence>
<dbReference type="CDD" id="cd00084">
    <property type="entry name" value="HMG-box_SF"/>
    <property type="match status" value="1"/>
</dbReference>
<feature type="region of interest" description="Disordered" evidence="1">
    <location>
        <begin position="696"/>
        <end position="731"/>
    </location>
</feature>
<dbReference type="WBParaSite" id="Csp11.Scaffold462.g1508.t1">
    <property type="protein sequence ID" value="Csp11.Scaffold462.g1508.t1"/>
    <property type="gene ID" value="Csp11.Scaffold462.g1508"/>
</dbReference>
<feature type="region of interest" description="Disordered" evidence="1">
    <location>
        <begin position="512"/>
        <end position="541"/>
    </location>
</feature>
<dbReference type="AlphaFoldDB" id="A0A1I7T1H7"/>
<name>A0A1I7T1H7_9PELO</name>
<accession>A0A1I7T1H7</accession>
<feature type="region of interest" description="Disordered" evidence="1">
    <location>
        <begin position="766"/>
        <end position="855"/>
    </location>
</feature>
<feature type="compositionally biased region" description="Acidic residues" evidence="1">
    <location>
        <begin position="816"/>
        <end position="826"/>
    </location>
</feature>
<feature type="region of interest" description="Disordered" evidence="1">
    <location>
        <begin position="33"/>
        <end position="172"/>
    </location>
</feature>
<evidence type="ECO:0000313" key="3">
    <source>
        <dbReference type="WBParaSite" id="Csp11.Scaffold462.g1508.t1"/>
    </source>
</evidence>
<dbReference type="Gene3D" id="1.10.30.10">
    <property type="entry name" value="High mobility group box domain"/>
    <property type="match status" value="1"/>
</dbReference>
<protein>
    <submittedName>
        <fullName evidence="3">HMG box domain-containing protein</fullName>
    </submittedName>
</protein>
<feature type="compositionally biased region" description="Basic and acidic residues" evidence="1">
    <location>
        <begin position="87"/>
        <end position="96"/>
    </location>
</feature>
<feature type="compositionally biased region" description="Acidic residues" evidence="1">
    <location>
        <begin position="300"/>
        <end position="312"/>
    </location>
</feature>
<dbReference type="Proteomes" id="UP000095282">
    <property type="component" value="Unplaced"/>
</dbReference>
<feature type="compositionally biased region" description="Polar residues" evidence="1">
    <location>
        <begin position="318"/>
        <end position="358"/>
    </location>
</feature>
<feature type="compositionally biased region" description="Pro residues" evidence="1">
    <location>
        <begin position="785"/>
        <end position="795"/>
    </location>
</feature>
<sequence>MLDDPKKVMKYIQRKWKKLKDEEKEEFYQIAREQAKKNSRKRQRVPNRPIRVPPTIPEVVTLDGEEDPVVEREADLSPSMNPAKRRRVEDPERSQIRNEGLTSGFEGRRRGFRPPPQATRPRVQNLSAIAPTQPTTSRYQDPQGSSTQRQYTQSMQSQSQLRNPPRSDADPHRRFIMIPFDGSMSSRGHHFEQTNLGFNTFINRERVLIYDEEEDCEWEDYYDEQHPSTSQMIRPRVQNLSANVPTRPTTSRYQDPQGSSTGRQYAQPMQSQSQLRIPPRSAQPPIRSMRPVGGSISSREDDDEAYESEDYQPDPAIWQQNLSTSVPTQTTNRRRGTSMQSSRRQYAQPTQSRSTRTVGGSEASAPQRTVPRTYVNMGPEEEQRAFQIFYGMHQEQANRAFNNSERVKTHLTKRWKDMTDAERAVYYQMAQRQDEGQRQVPVPVDPSDISLFDDQQPIVESEPVETPLTRPAKKSRTKDRGKSLSQSIHRIYHFSVISNQLLRENPLRLVPQDQSKSLGKGNLKRDIPAQSSSTLTPEEAEKREFDEAFERFRVEMTQTVQRRYPEMNQMRVTDILYQLWMQKRRLEEWRARAAFIERNHLRMAIGEEGAPSLDARGFWFYYGNESVEASKKTNDRNKVLNDFLIKWFFMTEEKKEEYKDKAYYERCRTHRPPKLALNAAPVVVLRKVPPSVLPISSLARRPPPTSVQRQIPQGRGGPINQRSPRGKKEMHPAKVRYVLRTKEAPKRWPSPSPPQQMSYVETTVPIPPTRPVTTASVDPPASLDPTPPAPPPAPVPLELAQPPVVPAQEAGLPSDYIDDVELEDSNLEPVNPAAGIPTDDENQEAIDDFFENFNK</sequence>
<proteinExistence type="predicted"/>
<feature type="compositionally biased region" description="Polar residues" evidence="1">
    <location>
        <begin position="122"/>
        <end position="162"/>
    </location>
</feature>
<feature type="region of interest" description="Disordered" evidence="1">
    <location>
        <begin position="241"/>
        <end position="366"/>
    </location>
</feature>
<feature type="compositionally biased region" description="Acidic residues" evidence="1">
    <location>
        <begin position="838"/>
        <end position="855"/>
    </location>
</feature>
<reference evidence="3" key="1">
    <citation type="submission" date="2016-11" db="UniProtKB">
        <authorList>
            <consortium name="WormBaseParasite"/>
        </authorList>
    </citation>
    <scope>IDENTIFICATION</scope>
</reference>
<feature type="compositionally biased region" description="Low complexity" evidence="1">
    <location>
        <begin position="771"/>
        <end position="784"/>
    </location>
</feature>
<dbReference type="InterPro" id="IPR036910">
    <property type="entry name" value="HMG_box_dom_sf"/>
</dbReference>
<dbReference type="SUPFAM" id="SSF47095">
    <property type="entry name" value="HMG-box"/>
    <property type="match status" value="2"/>
</dbReference>
<keyword evidence="2" id="KW-1185">Reference proteome</keyword>
<organism evidence="2 3">
    <name type="scientific">Caenorhabditis tropicalis</name>
    <dbReference type="NCBI Taxonomy" id="1561998"/>
    <lineage>
        <taxon>Eukaryota</taxon>
        <taxon>Metazoa</taxon>
        <taxon>Ecdysozoa</taxon>
        <taxon>Nematoda</taxon>
        <taxon>Chromadorea</taxon>
        <taxon>Rhabditida</taxon>
        <taxon>Rhabditina</taxon>
        <taxon>Rhabditomorpha</taxon>
        <taxon>Rhabditoidea</taxon>
        <taxon>Rhabditidae</taxon>
        <taxon>Peloderinae</taxon>
        <taxon>Caenorhabditis</taxon>
    </lineage>
</organism>
<feature type="compositionally biased region" description="Polar residues" evidence="1">
    <location>
        <begin position="241"/>
        <end position="275"/>
    </location>
</feature>
<feature type="region of interest" description="Disordered" evidence="1">
    <location>
        <begin position="458"/>
        <end position="484"/>
    </location>
</feature>
<evidence type="ECO:0000256" key="1">
    <source>
        <dbReference type="SAM" id="MobiDB-lite"/>
    </source>
</evidence>